<dbReference type="SMART" id="SM00397">
    <property type="entry name" value="t_SNARE"/>
    <property type="match status" value="1"/>
</dbReference>
<dbReference type="GO" id="GO:0035091">
    <property type="term" value="F:phosphatidylinositol binding"/>
    <property type="evidence" value="ECO:0007669"/>
    <property type="project" value="InterPro"/>
</dbReference>
<evidence type="ECO:0000259" key="3">
    <source>
        <dbReference type="PROSITE" id="PS50195"/>
    </source>
</evidence>
<dbReference type="PROSITE" id="PS50195">
    <property type="entry name" value="PX"/>
    <property type="match status" value="1"/>
</dbReference>
<dbReference type="InterPro" id="IPR000727">
    <property type="entry name" value="T_SNARE_dom"/>
</dbReference>
<dbReference type="eggNOG" id="KOG3202">
    <property type="taxonomic scope" value="Eukaryota"/>
</dbReference>
<feature type="compositionally biased region" description="Basic and acidic residues" evidence="1">
    <location>
        <begin position="168"/>
        <end position="187"/>
    </location>
</feature>
<name>A0A0L0FZ24_9EUKA</name>
<proteinExistence type="predicted"/>
<dbReference type="EMBL" id="KQ241990">
    <property type="protein sequence ID" value="KNC81826.1"/>
    <property type="molecule type" value="Genomic_DNA"/>
</dbReference>
<evidence type="ECO:0000313" key="5">
    <source>
        <dbReference type="Proteomes" id="UP000054560"/>
    </source>
</evidence>
<dbReference type="InterPro" id="IPR036871">
    <property type="entry name" value="PX_dom_sf"/>
</dbReference>
<keyword evidence="5" id="KW-1185">Reference proteome</keyword>
<dbReference type="OrthoDB" id="428895at2759"/>
<feature type="domain" description="PX" evidence="3">
    <location>
        <begin position="1"/>
        <end position="66"/>
    </location>
</feature>
<dbReference type="SUPFAM" id="SSF64268">
    <property type="entry name" value="PX domain"/>
    <property type="match status" value="1"/>
</dbReference>
<dbReference type="Gene3D" id="1.20.5.110">
    <property type="match status" value="1"/>
</dbReference>
<dbReference type="STRING" id="667725.A0A0L0FZ24"/>
<evidence type="ECO:0000313" key="4">
    <source>
        <dbReference type="EMBL" id="KNC81826.1"/>
    </source>
</evidence>
<gene>
    <name evidence="4" type="ORF">SARC_05863</name>
</gene>
<feature type="region of interest" description="Disordered" evidence="1">
    <location>
        <begin position="168"/>
        <end position="196"/>
    </location>
</feature>
<evidence type="ECO:0008006" key="6">
    <source>
        <dbReference type="Google" id="ProtNLM"/>
    </source>
</evidence>
<feature type="domain" description="T-SNARE coiled-coil homology" evidence="2">
    <location>
        <begin position="215"/>
        <end position="277"/>
    </location>
</feature>
<dbReference type="SUPFAM" id="SSF58038">
    <property type="entry name" value="SNARE fusion complex"/>
    <property type="match status" value="1"/>
</dbReference>
<evidence type="ECO:0000256" key="1">
    <source>
        <dbReference type="SAM" id="MobiDB-lite"/>
    </source>
</evidence>
<dbReference type="InterPro" id="IPR001683">
    <property type="entry name" value="PX_dom"/>
</dbReference>
<sequence>MCLCLCLCLVPDLPGRLNFGKSIQTLAEERCKPLETYLKVLLLENDQSVISNPHISAFLDLRDRLKTNINRSDTWSGECEDLLNLANEIAANITSRNTYRTQHKKDDPELVRNLRGKLSNISTKSRSLARVLEGAASELTEAELIRRQNSLDLLRSRIVELERLERAEGDEVEDNRAQRSEVPDRNRNTPRGRVWGKETEATKGKTTHEVVDLQRDVMAAQDAGLDRLAEVVQRQKHVASAIGNELDEQNRLLEDLDGRVERTHGQLANTTKRVMKLL</sequence>
<accession>A0A0L0FZ24</accession>
<dbReference type="RefSeq" id="XP_014155728.1">
    <property type="nucleotide sequence ID" value="XM_014300253.1"/>
</dbReference>
<protein>
    <recommendedName>
        <fullName evidence="6">t-SNARE coiled-coil homology domain-containing protein</fullName>
    </recommendedName>
</protein>
<reference evidence="4 5" key="1">
    <citation type="submission" date="2011-02" db="EMBL/GenBank/DDBJ databases">
        <title>The Genome Sequence of Sphaeroforma arctica JP610.</title>
        <authorList>
            <consortium name="The Broad Institute Genome Sequencing Platform"/>
            <person name="Russ C."/>
            <person name="Cuomo C."/>
            <person name="Young S.K."/>
            <person name="Zeng Q."/>
            <person name="Gargeya S."/>
            <person name="Alvarado L."/>
            <person name="Berlin A."/>
            <person name="Chapman S.B."/>
            <person name="Chen Z."/>
            <person name="Freedman E."/>
            <person name="Gellesch M."/>
            <person name="Goldberg J."/>
            <person name="Griggs A."/>
            <person name="Gujja S."/>
            <person name="Heilman E."/>
            <person name="Heiman D."/>
            <person name="Howarth C."/>
            <person name="Mehta T."/>
            <person name="Neiman D."/>
            <person name="Pearson M."/>
            <person name="Roberts A."/>
            <person name="Saif S."/>
            <person name="Shea T."/>
            <person name="Shenoy N."/>
            <person name="Sisk P."/>
            <person name="Stolte C."/>
            <person name="Sykes S."/>
            <person name="White J."/>
            <person name="Yandava C."/>
            <person name="Burger G."/>
            <person name="Gray M.W."/>
            <person name="Holland P.W.H."/>
            <person name="King N."/>
            <person name="Lang F.B.F."/>
            <person name="Roger A.J."/>
            <person name="Ruiz-Trillo I."/>
            <person name="Haas B."/>
            <person name="Nusbaum C."/>
            <person name="Birren B."/>
        </authorList>
    </citation>
    <scope>NUCLEOTIDE SEQUENCE [LARGE SCALE GENOMIC DNA]</scope>
    <source>
        <strain evidence="4 5">JP610</strain>
    </source>
</reference>
<dbReference type="Proteomes" id="UP000054560">
    <property type="component" value="Unassembled WGS sequence"/>
</dbReference>
<organism evidence="4 5">
    <name type="scientific">Sphaeroforma arctica JP610</name>
    <dbReference type="NCBI Taxonomy" id="667725"/>
    <lineage>
        <taxon>Eukaryota</taxon>
        <taxon>Ichthyosporea</taxon>
        <taxon>Ichthyophonida</taxon>
        <taxon>Sphaeroforma</taxon>
    </lineage>
</organism>
<dbReference type="CDD" id="cd06093">
    <property type="entry name" value="PX_domain"/>
    <property type="match status" value="1"/>
</dbReference>
<dbReference type="GeneID" id="25906367"/>
<dbReference type="AlphaFoldDB" id="A0A0L0FZ24"/>
<dbReference type="PROSITE" id="PS50192">
    <property type="entry name" value="T_SNARE"/>
    <property type="match status" value="1"/>
</dbReference>
<evidence type="ECO:0000259" key="2">
    <source>
        <dbReference type="PROSITE" id="PS50192"/>
    </source>
</evidence>